<keyword evidence="5" id="KW-0560">Oxidoreductase</keyword>
<dbReference type="Gene3D" id="1.10.1280.10">
    <property type="entry name" value="Di-copper center containing domain from catechol oxidase"/>
    <property type="match status" value="1"/>
</dbReference>
<dbReference type="Gene3D" id="2.60.310.20">
    <property type="match status" value="1"/>
</dbReference>
<name>A0ABQ9SAN9_9PEZI</name>
<evidence type="ECO:0000256" key="5">
    <source>
        <dbReference type="ARBA" id="ARBA00023002"/>
    </source>
</evidence>
<evidence type="ECO:0000256" key="9">
    <source>
        <dbReference type="ARBA" id="ARBA00048233"/>
    </source>
</evidence>
<dbReference type="PROSITE" id="PS00498">
    <property type="entry name" value="TYROSINASE_2"/>
    <property type="match status" value="1"/>
</dbReference>
<dbReference type="Pfam" id="PF00264">
    <property type="entry name" value="Tyrosinase"/>
    <property type="match status" value="1"/>
</dbReference>
<evidence type="ECO:0000259" key="12">
    <source>
        <dbReference type="PROSITE" id="PS00498"/>
    </source>
</evidence>
<dbReference type="EC" id="1.14.18.1" evidence="3"/>
<dbReference type="InterPro" id="IPR041640">
    <property type="entry name" value="Tyrosinase_C"/>
</dbReference>
<dbReference type="RefSeq" id="XP_060345727.1">
    <property type="nucleotide sequence ID" value="XM_060495379.1"/>
</dbReference>
<sequence length="646" mass="73317">MSSDGTKGPVIIKGIQDGFEGKEPPVRLELRDMIKHQPDQWTLFLLGLERFKNVEEDQPLSYFQIAGIHGRPAQKWPDAEWNHVGKNFDPERGYGGYCTHSSILFLTWHRVYLALFETELYKHVEYIAKEFEKDGVTKYIKAAKTFRLPYWDWARPELPLFPKEALSREEHTVDRPNSQKDDPEFPSSINPLGFYKFGKYSQAQYAKEVPDYVKIVQDNEKTTRTFGNINDEKARKKAIESFTKQDIGVKGMNVSERILFLLQSYTDFGAVSNNRAFGSKSNLFGNWGSIEDVHNAVHIYIGGYMGNAEFAAFDPIFWLHHSNIDRLFAIWQACNPDKYVTPQKSNFATIVRDSKMDEDANTSLPPFAHTVDGDGNQIFWTSVEVKDTKTFGYIYPETRSVFATREAVINEVDRIYYKRASFANILRSQPPDTETLKALRARAQAHLATPGTVAPELPTSRDLPNLAVGDKYLEWLVNIRADKSELDGNYIVNVFIGDPSDSTPPLLYMKDRAHVGSFATFGQAEESPCGNCKKGRTENHRITGQIPLTIALVERYLAGLVDSLTQEHVIAFLKDKIRWRITLPSGEEKSPQEFENLLICVVSNEVTFDGKDPKAVPVYADEVTAYPEITGDIPDTYNTGYDGSNY</sequence>
<dbReference type="GeneID" id="85379278"/>
<comment type="catalytic activity">
    <reaction evidence="10">
        <text>L-tyrosine + O2 = L-dopaquinone + H2O</text>
        <dbReference type="Rhea" id="RHEA:18117"/>
        <dbReference type="ChEBI" id="CHEBI:15377"/>
        <dbReference type="ChEBI" id="CHEBI:15379"/>
        <dbReference type="ChEBI" id="CHEBI:57924"/>
        <dbReference type="ChEBI" id="CHEBI:58315"/>
        <dbReference type="EC" id="1.14.18.1"/>
    </reaction>
</comment>
<comment type="cofactor">
    <cofactor evidence="1">
        <name>Cu(2+)</name>
        <dbReference type="ChEBI" id="CHEBI:29036"/>
    </cofactor>
</comment>
<evidence type="ECO:0000256" key="10">
    <source>
        <dbReference type="ARBA" id="ARBA00048881"/>
    </source>
</evidence>
<comment type="caution">
    <text evidence="13">The sequence shown here is derived from an EMBL/GenBank/DDBJ whole genome shotgun (WGS) entry which is preliminary data.</text>
</comment>
<comment type="catalytic activity">
    <reaction evidence="9">
        <text>2 L-dopa + O2 = 2 L-dopaquinone + 2 H2O</text>
        <dbReference type="Rhea" id="RHEA:34287"/>
        <dbReference type="ChEBI" id="CHEBI:15377"/>
        <dbReference type="ChEBI" id="CHEBI:15379"/>
        <dbReference type="ChEBI" id="CHEBI:57504"/>
        <dbReference type="ChEBI" id="CHEBI:57924"/>
        <dbReference type="EC" id="1.14.18.1"/>
    </reaction>
</comment>
<reference evidence="13 14" key="1">
    <citation type="submission" date="2016-10" db="EMBL/GenBank/DDBJ databases">
        <title>The genome sequence of Colletotrichum fioriniae PJ7.</title>
        <authorList>
            <person name="Baroncelli R."/>
        </authorList>
    </citation>
    <scope>NUCLEOTIDE SEQUENCE [LARGE SCALE GENOMIC DNA]</scope>
    <source>
        <strain evidence="13 14">IMI 384185</strain>
    </source>
</reference>
<dbReference type="PRINTS" id="PR00092">
    <property type="entry name" value="TYROSINASE"/>
</dbReference>
<dbReference type="PANTHER" id="PTHR11474:SF76">
    <property type="entry name" value="SHKT DOMAIN-CONTAINING PROTEIN"/>
    <property type="match status" value="1"/>
</dbReference>
<keyword evidence="14" id="KW-1185">Reference proteome</keyword>
<evidence type="ECO:0000256" key="8">
    <source>
        <dbReference type="ARBA" id="ARBA00023101"/>
    </source>
</evidence>
<protein>
    <recommendedName>
        <fullName evidence="3">tyrosinase</fullName>
        <ecNumber evidence="3">1.14.18.1</ecNumber>
    </recommendedName>
</protein>
<evidence type="ECO:0000256" key="2">
    <source>
        <dbReference type="ARBA" id="ARBA00009928"/>
    </source>
</evidence>
<dbReference type="PANTHER" id="PTHR11474">
    <property type="entry name" value="TYROSINASE FAMILY MEMBER"/>
    <property type="match status" value="1"/>
</dbReference>
<keyword evidence="8" id="KW-0470">Melanin biosynthesis</keyword>
<proteinExistence type="inferred from homology"/>
<evidence type="ECO:0000256" key="6">
    <source>
        <dbReference type="ARBA" id="ARBA00023008"/>
    </source>
</evidence>
<dbReference type="InterPro" id="IPR050316">
    <property type="entry name" value="Tyrosinase/Hemocyanin"/>
</dbReference>
<evidence type="ECO:0000256" key="1">
    <source>
        <dbReference type="ARBA" id="ARBA00001973"/>
    </source>
</evidence>
<dbReference type="PROSITE" id="PS00497">
    <property type="entry name" value="TYROSINASE_1"/>
    <property type="match status" value="1"/>
</dbReference>
<comment type="similarity">
    <text evidence="2">Belongs to the tyrosinase family.</text>
</comment>
<dbReference type="InterPro" id="IPR002227">
    <property type="entry name" value="Tyrosinase_Cu-bd"/>
</dbReference>
<evidence type="ECO:0000256" key="7">
    <source>
        <dbReference type="ARBA" id="ARBA00023033"/>
    </source>
</evidence>
<evidence type="ECO:0000313" key="13">
    <source>
        <dbReference type="EMBL" id="KAK1531471.1"/>
    </source>
</evidence>
<evidence type="ECO:0000256" key="3">
    <source>
        <dbReference type="ARBA" id="ARBA00011906"/>
    </source>
</evidence>
<keyword evidence="4" id="KW-0479">Metal-binding</keyword>
<dbReference type="Proteomes" id="UP001241169">
    <property type="component" value="Unassembled WGS sequence"/>
</dbReference>
<feature type="domain" description="Tyrosinase copper-binding" evidence="12">
    <location>
        <begin position="314"/>
        <end position="325"/>
    </location>
</feature>
<dbReference type="InterPro" id="IPR008922">
    <property type="entry name" value="Di-copper_centre_dom_sf"/>
</dbReference>
<dbReference type="EMBL" id="MOPA01000009">
    <property type="protein sequence ID" value="KAK1531471.1"/>
    <property type="molecule type" value="Genomic_DNA"/>
</dbReference>
<evidence type="ECO:0000259" key="11">
    <source>
        <dbReference type="PROSITE" id="PS00497"/>
    </source>
</evidence>
<evidence type="ECO:0000256" key="4">
    <source>
        <dbReference type="ARBA" id="ARBA00022723"/>
    </source>
</evidence>
<dbReference type="SUPFAM" id="SSF48056">
    <property type="entry name" value="Di-copper centre-containing domain"/>
    <property type="match status" value="1"/>
</dbReference>
<feature type="domain" description="Tyrosinase copper-binding" evidence="11">
    <location>
        <begin position="100"/>
        <end position="117"/>
    </location>
</feature>
<keyword evidence="7" id="KW-0503">Monooxygenase</keyword>
<gene>
    <name evidence="13" type="ORF">CPAR01_11120</name>
</gene>
<dbReference type="Pfam" id="PF18132">
    <property type="entry name" value="Tyrosinase_C"/>
    <property type="match status" value="1"/>
</dbReference>
<accession>A0ABQ9SAN9</accession>
<organism evidence="13 14">
    <name type="scientific">Colletotrichum paranaense</name>
    <dbReference type="NCBI Taxonomy" id="1914294"/>
    <lineage>
        <taxon>Eukaryota</taxon>
        <taxon>Fungi</taxon>
        <taxon>Dikarya</taxon>
        <taxon>Ascomycota</taxon>
        <taxon>Pezizomycotina</taxon>
        <taxon>Sordariomycetes</taxon>
        <taxon>Hypocreomycetidae</taxon>
        <taxon>Glomerellales</taxon>
        <taxon>Glomerellaceae</taxon>
        <taxon>Colletotrichum</taxon>
        <taxon>Colletotrichum acutatum species complex</taxon>
    </lineage>
</organism>
<keyword evidence="6" id="KW-0186">Copper</keyword>
<evidence type="ECO:0000313" key="14">
    <source>
        <dbReference type="Proteomes" id="UP001241169"/>
    </source>
</evidence>